<evidence type="ECO:0000313" key="6">
    <source>
        <dbReference type="Proteomes" id="UP000477911"/>
    </source>
</evidence>
<evidence type="ECO:0000256" key="1">
    <source>
        <dbReference type="ARBA" id="ARBA00023015"/>
    </source>
</evidence>
<feature type="domain" description="HTH luxR-type" evidence="4">
    <location>
        <begin position="184"/>
        <end position="249"/>
    </location>
</feature>
<dbReference type="PANTHER" id="PTHR44688:SF25">
    <property type="entry name" value="HTH LUXR-TYPE DOMAIN-CONTAINING PROTEIN"/>
    <property type="match status" value="1"/>
</dbReference>
<dbReference type="InterPro" id="IPR016032">
    <property type="entry name" value="Sig_transdc_resp-reg_C-effctor"/>
</dbReference>
<protein>
    <recommendedName>
        <fullName evidence="4">HTH luxR-type domain-containing protein</fullName>
    </recommendedName>
</protein>
<dbReference type="GO" id="GO:0006355">
    <property type="term" value="P:regulation of DNA-templated transcription"/>
    <property type="evidence" value="ECO:0007669"/>
    <property type="project" value="InterPro"/>
</dbReference>
<evidence type="ECO:0000259" key="4">
    <source>
        <dbReference type="PROSITE" id="PS50043"/>
    </source>
</evidence>
<reference evidence="5 6" key="1">
    <citation type="submission" date="2019-12" db="EMBL/GenBank/DDBJ databases">
        <authorList>
            <person name="Li M."/>
        </authorList>
    </citation>
    <scope>NUCLEOTIDE SEQUENCE [LARGE SCALE GENOMIC DNA]</scope>
    <source>
        <strain evidence="5 6">GBMRC 2024</strain>
    </source>
</reference>
<dbReference type="InterPro" id="IPR036693">
    <property type="entry name" value="TF_LuxR_autoind-bd_dom_sf"/>
</dbReference>
<dbReference type="PANTHER" id="PTHR44688">
    <property type="entry name" value="DNA-BINDING TRANSCRIPTIONAL ACTIVATOR DEVR_DOSR"/>
    <property type="match status" value="1"/>
</dbReference>
<dbReference type="Proteomes" id="UP000477911">
    <property type="component" value="Unassembled WGS sequence"/>
</dbReference>
<keyword evidence="1" id="KW-0805">Transcription regulation</keyword>
<sequence length="251" mass="28085">MTATSVSHFDLAERFSAARTPDQIFATLEQELDQVGYGKYIYAQMYISESGQRSGYANRSTTDPEMRATYARERIFEADPLIDHAAGDTRPKFWSEIFDPAALKAMPRPYRRFSEVADGYGLRAGVTFRLEERPMGRGKLVTGVSLMQGPGVAPKGHDAQFLRFQPRLLTMLDHFRNSLDPSDVARDYYDLSLRERDVLGLTADGMQVQQIADNLGIADRTVAHHLGQARQKLFARTTSHAIAIALRAGLI</sequence>
<dbReference type="InterPro" id="IPR005143">
    <property type="entry name" value="TF_LuxR_autoind-bd_dom"/>
</dbReference>
<dbReference type="AlphaFoldDB" id="A0A6L7GA67"/>
<dbReference type="RefSeq" id="WP_160897053.1">
    <property type="nucleotide sequence ID" value="NZ_WUMU01000038.1"/>
</dbReference>
<dbReference type="Gene3D" id="3.30.450.80">
    <property type="entry name" value="Transcription factor LuxR-like, autoinducer-binding domain"/>
    <property type="match status" value="1"/>
</dbReference>
<evidence type="ECO:0000313" key="5">
    <source>
        <dbReference type="EMBL" id="MXN20935.1"/>
    </source>
</evidence>
<dbReference type="PRINTS" id="PR00038">
    <property type="entry name" value="HTHLUXR"/>
</dbReference>
<comment type="caution">
    <text evidence="5">The sequence shown here is derived from an EMBL/GenBank/DDBJ whole genome shotgun (WGS) entry which is preliminary data.</text>
</comment>
<dbReference type="SUPFAM" id="SSF75516">
    <property type="entry name" value="Pheromone-binding domain of LuxR-like quorum-sensing transcription factors"/>
    <property type="match status" value="1"/>
</dbReference>
<dbReference type="Pfam" id="PF03472">
    <property type="entry name" value="Autoind_bind"/>
    <property type="match status" value="1"/>
</dbReference>
<name>A0A6L7GA67_9RHOB</name>
<keyword evidence="3" id="KW-0804">Transcription</keyword>
<dbReference type="InterPro" id="IPR036388">
    <property type="entry name" value="WH-like_DNA-bd_sf"/>
</dbReference>
<evidence type="ECO:0000256" key="2">
    <source>
        <dbReference type="ARBA" id="ARBA00023125"/>
    </source>
</evidence>
<dbReference type="PROSITE" id="PS50043">
    <property type="entry name" value="HTH_LUXR_2"/>
    <property type="match status" value="1"/>
</dbReference>
<accession>A0A6L7GA67</accession>
<keyword evidence="6" id="KW-1185">Reference proteome</keyword>
<dbReference type="Pfam" id="PF00196">
    <property type="entry name" value="GerE"/>
    <property type="match status" value="1"/>
</dbReference>
<dbReference type="CDD" id="cd06170">
    <property type="entry name" value="LuxR_C_like"/>
    <property type="match status" value="1"/>
</dbReference>
<dbReference type="InterPro" id="IPR000792">
    <property type="entry name" value="Tscrpt_reg_LuxR_C"/>
</dbReference>
<organism evidence="5 6">
    <name type="scientific">Pseudooceanicola albus</name>
    <dbReference type="NCBI Taxonomy" id="2692189"/>
    <lineage>
        <taxon>Bacteria</taxon>
        <taxon>Pseudomonadati</taxon>
        <taxon>Pseudomonadota</taxon>
        <taxon>Alphaproteobacteria</taxon>
        <taxon>Rhodobacterales</taxon>
        <taxon>Paracoccaceae</taxon>
        <taxon>Pseudooceanicola</taxon>
    </lineage>
</organism>
<dbReference type="Gene3D" id="1.10.10.10">
    <property type="entry name" value="Winged helix-like DNA-binding domain superfamily/Winged helix DNA-binding domain"/>
    <property type="match status" value="1"/>
</dbReference>
<dbReference type="GO" id="GO:0003677">
    <property type="term" value="F:DNA binding"/>
    <property type="evidence" value="ECO:0007669"/>
    <property type="project" value="UniProtKB-KW"/>
</dbReference>
<proteinExistence type="predicted"/>
<evidence type="ECO:0000256" key="3">
    <source>
        <dbReference type="ARBA" id="ARBA00023163"/>
    </source>
</evidence>
<dbReference type="SUPFAM" id="SSF46894">
    <property type="entry name" value="C-terminal effector domain of the bipartite response regulators"/>
    <property type="match status" value="1"/>
</dbReference>
<keyword evidence="2" id="KW-0238">DNA-binding</keyword>
<gene>
    <name evidence="5" type="ORF">GR170_24165</name>
</gene>
<dbReference type="SMART" id="SM00421">
    <property type="entry name" value="HTH_LUXR"/>
    <property type="match status" value="1"/>
</dbReference>
<dbReference type="EMBL" id="WUMU01000038">
    <property type="protein sequence ID" value="MXN20935.1"/>
    <property type="molecule type" value="Genomic_DNA"/>
</dbReference>